<feature type="domain" description="Copper amine oxidase-like N-terminal" evidence="1">
    <location>
        <begin position="354"/>
        <end position="459"/>
    </location>
</feature>
<organism evidence="2 3">
    <name type="scientific">Petrocella atlantisensis</name>
    <dbReference type="NCBI Taxonomy" id="2173034"/>
    <lineage>
        <taxon>Bacteria</taxon>
        <taxon>Bacillati</taxon>
        <taxon>Bacillota</taxon>
        <taxon>Clostridia</taxon>
        <taxon>Lachnospirales</taxon>
        <taxon>Vallitaleaceae</taxon>
        <taxon>Petrocella</taxon>
    </lineage>
</organism>
<dbReference type="InterPro" id="IPR036582">
    <property type="entry name" value="Mao_N_sf"/>
</dbReference>
<dbReference type="SUPFAM" id="SSF55383">
    <property type="entry name" value="Copper amine oxidase, domain N"/>
    <property type="match status" value="1"/>
</dbReference>
<evidence type="ECO:0000313" key="2">
    <source>
        <dbReference type="EMBL" id="VDN48979.1"/>
    </source>
</evidence>
<dbReference type="InterPro" id="IPR012854">
    <property type="entry name" value="Cu_amine_oxidase-like_N"/>
</dbReference>
<dbReference type="InterPro" id="IPR013783">
    <property type="entry name" value="Ig-like_fold"/>
</dbReference>
<dbReference type="KEGG" id="cbar:PATL70BA_3063"/>
<dbReference type="Gene3D" id="3.30.457.10">
    <property type="entry name" value="Copper amine oxidase-like, N-terminal domain"/>
    <property type="match status" value="1"/>
</dbReference>
<dbReference type="Gene3D" id="2.60.40.10">
    <property type="entry name" value="Immunoglobulins"/>
    <property type="match status" value="1"/>
</dbReference>
<name>A0A3P7SAV7_9FIRM</name>
<evidence type="ECO:0000259" key="1">
    <source>
        <dbReference type="Pfam" id="PF07833"/>
    </source>
</evidence>
<protein>
    <recommendedName>
        <fullName evidence="1">Copper amine oxidase-like N-terminal domain-containing protein</fullName>
    </recommendedName>
</protein>
<dbReference type="Pfam" id="PF07833">
    <property type="entry name" value="Cu_amine_oxidN1"/>
    <property type="match status" value="1"/>
</dbReference>
<keyword evidence="3" id="KW-1185">Reference proteome</keyword>
<evidence type="ECO:0000313" key="3">
    <source>
        <dbReference type="Proteomes" id="UP000279029"/>
    </source>
</evidence>
<gene>
    <name evidence="2" type="ORF">PATL70BA_3063</name>
</gene>
<reference evidence="2 3" key="1">
    <citation type="submission" date="2018-09" db="EMBL/GenBank/DDBJ databases">
        <authorList>
            <person name="Postec A."/>
        </authorList>
    </citation>
    <scope>NUCLEOTIDE SEQUENCE [LARGE SCALE GENOMIC DNA]</scope>
    <source>
        <strain evidence="2">70B-A</strain>
    </source>
</reference>
<dbReference type="RefSeq" id="WP_172596266.1">
    <property type="nucleotide sequence ID" value="NZ_LR130778.1"/>
</dbReference>
<accession>A0A3P7SAV7</accession>
<dbReference type="AlphaFoldDB" id="A0A3P7SAV7"/>
<dbReference type="Proteomes" id="UP000279029">
    <property type="component" value="Chromosome"/>
</dbReference>
<proteinExistence type="predicted"/>
<sequence>MKRRPIAVFIAMILLFSILVVPNVAEANTEGYWQLKETKYLVGSKEEVGDRTWSSRGEATPFTYHSLNAQPRTVEALRRDGEGVKRGTVTYPATVLRTKWNWSEPATTIRSGQPIAISVTGEVLEFNQGWQEPTHHISARYGNTIFKINQTEYQTLGLGGALASSYAMNLGTSGRHSHSLNLRNGLPVGSVGQTIWIGVTVSSGAQTVSEQYHYEWQQGGIPTPISAPQPGAVSGAALEFDSGVRLEWPEASGLGYRIFRSTNRSQLGISITDFYVTNRRIVDVNVLPNTDYIYTIKPVLGEANPIQGVEERLGNTIATLEVRTGNRIENVGQQKGYIILQLDNPIMNVNGDNQEIDFGRGTAPIIIANRSMVPIRAIVEAMGGSIDWDGNEKKITLNARGNRVEMWLNRDEIRRNGANSRMDVVPISQGGRTFVPVRFASENLGAKADWINSTKEVVIVFTN</sequence>
<dbReference type="EMBL" id="LR130778">
    <property type="protein sequence ID" value="VDN48979.1"/>
    <property type="molecule type" value="Genomic_DNA"/>
</dbReference>